<evidence type="ECO:0008006" key="2">
    <source>
        <dbReference type="Google" id="ProtNLM"/>
    </source>
</evidence>
<protein>
    <recommendedName>
        <fullName evidence="2">Aminodeoxychorismate lyase</fullName>
    </recommendedName>
</protein>
<proteinExistence type="predicted"/>
<sequence length="43" mass="5015">SAIKAAIYPKETDYNFFLTDPETGNTIFSKTLEEHNANKRKYF</sequence>
<evidence type="ECO:0000313" key="1">
    <source>
        <dbReference type="EMBL" id="GAH54893.1"/>
    </source>
</evidence>
<reference evidence="1" key="1">
    <citation type="journal article" date="2014" name="Front. Microbiol.">
        <title>High frequency of phylogenetically diverse reductive dehalogenase-homologous genes in deep subseafloor sedimentary metagenomes.</title>
        <authorList>
            <person name="Kawai M."/>
            <person name="Futagami T."/>
            <person name="Toyoda A."/>
            <person name="Takaki Y."/>
            <person name="Nishi S."/>
            <person name="Hori S."/>
            <person name="Arai W."/>
            <person name="Tsubouchi T."/>
            <person name="Morono Y."/>
            <person name="Uchiyama I."/>
            <person name="Ito T."/>
            <person name="Fujiyama A."/>
            <person name="Inagaki F."/>
            <person name="Takami H."/>
        </authorList>
    </citation>
    <scope>NUCLEOTIDE SEQUENCE</scope>
    <source>
        <strain evidence="1">Expedition CK06-06</strain>
    </source>
</reference>
<name>X1IBD4_9ZZZZ</name>
<dbReference type="Gene3D" id="3.30.160.60">
    <property type="entry name" value="Classic Zinc Finger"/>
    <property type="match status" value="1"/>
</dbReference>
<dbReference type="Pfam" id="PF02618">
    <property type="entry name" value="YceG"/>
    <property type="match status" value="1"/>
</dbReference>
<dbReference type="AlphaFoldDB" id="X1IBD4"/>
<feature type="non-terminal residue" evidence="1">
    <location>
        <position position="1"/>
    </location>
</feature>
<gene>
    <name evidence="1" type="ORF">S03H2_26823</name>
</gene>
<organism evidence="1">
    <name type="scientific">marine sediment metagenome</name>
    <dbReference type="NCBI Taxonomy" id="412755"/>
    <lineage>
        <taxon>unclassified sequences</taxon>
        <taxon>metagenomes</taxon>
        <taxon>ecological metagenomes</taxon>
    </lineage>
</organism>
<dbReference type="InterPro" id="IPR003770">
    <property type="entry name" value="MLTG-like"/>
</dbReference>
<dbReference type="EMBL" id="BARU01015742">
    <property type="protein sequence ID" value="GAH54893.1"/>
    <property type="molecule type" value="Genomic_DNA"/>
</dbReference>
<accession>X1IBD4</accession>
<comment type="caution">
    <text evidence="1">The sequence shown here is derived from an EMBL/GenBank/DDBJ whole genome shotgun (WGS) entry which is preliminary data.</text>
</comment>